<comment type="caution">
    <text evidence="3">The sequence shown here is derived from an EMBL/GenBank/DDBJ whole genome shotgun (WGS) entry which is preliminary data.</text>
</comment>
<gene>
    <name evidence="3" type="ORF">CEV33_3896</name>
</gene>
<protein>
    <submittedName>
        <fullName evidence="3">Transposase family protein</fullName>
    </submittedName>
</protein>
<dbReference type="GO" id="GO:0004803">
    <property type="term" value="F:transposase activity"/>
    <property type="evidence" value="ECO:0007669"/>
    <property type="project" value="InterPro"/>
</dbReference>
<dbReference type="AlphaFoldDB" id="A0A256FRG0"/>
<keyword evidence="1" id="KW-0175">Coiled coil</keyword>
<accession>A0A256FRG0</accession>
<dbReference type="Gene3D" id="1.10.10.60">
    <property type="entry name" value="Homeodomain-like"/>
    <property type="match status" value="1"/>
</dbReference>
<proteinExistence type="predicted"/>
<dbReference type="GO" id="GO:0003677">
    <property type="term" value="F:DNA binding"/>
    <property type="evidence" value="ECO:0007669"/>
    <property type="project" value="InterPro"/>
</dbReference>
<sequence length="114" mass="13494">MKQREFTEDFKREAVRILTTSGRSISSVAEDLGFGKSTLDRWRRNFAEKDLLSGPHEDMSQKLARLRKENKLLRQERDLLKKQLTVCVPDHCHSRDQRAVQPEYRRIEPARDRS</sequence>
<evidence type="ECO:0000256" key="2">
    <source>
        <dbReference type="SAM" id="MobiDB-lite"/>
    </source>
</evidence>
<dbReference type="InterPro" id="IPR002514">
    <property type="entry name" value="Transposase_8"/>
</dbReference>
<dbReference type="EMBL" id="NNRL01000147">
    <property type="protein sequence ID" value="OYR17439.1"/>
    <property type="molecule type" value="Genomic_DNA"/>
</dbReference>
<evidence type="ECO:0000313" key="3">
    <source>
        <dbReference type="EMBL" id="OYR17439.1"/>
    </source>
</evidence>
<keyword evidence="4" id="KW-1185">Reference proteome</keyword>
<feature type="region of interest" description="Disordered" evidence="2">
    <location>
        <begin position="95"/>
        <end position="114"/>
    </location>
</feature>
<evidence type="ECO:0000256" key="1">
    <source>
        <dbReference type="SAM" id="Coils"/>
    </source>
</evidence>
<organism evidence="3 4">
    <name type="scientific">Brucella grignonensis</name>
    <dbReference type="NCBI Taxonomy" id="94627"/>
    <lineage>
        <taxon>Bacteria</taxon>
        <taxon>Pseudomonadati</taxon>
        <taxon>Pseudomonadota</taxon>
        <taxon>Alphaproteobacteria</taxon>
        <taxon>Hyphomicrobiales</taxon>
        <taxon>Brucellaceae</taxon>
        <taxon>Brucella/Ochrobactrum group</taxon>
        <taxon>Brucella</taxon>
    </lineage>
</organism>
<dbReference type="Proteomes" id="UP000216478">
    <property type="component" value="Unassembled WGS sequence"/>
</dbReference>
<dbReference type="Pfam" id="PF01527">
    <property type="entry name" value="HTH_Tnp_1"/>
    <property type="match status" value="1"/>
</dbReference>
<dbReference type="GO" id="GO:0006313">
    <property type="term" value="P:DNA transposition"/>
    <property type="evidence" value="ECO:0007669"/>
    <property type="project" value="InterPro"/>
</dbReference>
<dbReference type="SUPFAM" id="SSF46689">
    <property type="entry name" value="Homeodomain-like"/>
    <property type="match status" value="1"/>
</dbReference>
<feature type="coiled-coil region" evidence="1">
    <location>
        <begin position="56"/>
        <end position="83"/>
    </location>
</feature>
<evidence type="ECO:0000313" key="4">
    <source>
        <dbReference type="Proteomes" id="UP000216478"/>
    </source>
</evidence>
<name>A0A256FRG0_9HYPH</name>
<reference evidence="3 4" key="1">
    <citation type="submission" date="2017-07" db="EMBL/GenBank/DDBJ databases">
        <title>Phylogenetic study on the rhizospheric bacterium Ochrobactrum sp. A44.</title>
        <authorList>
            <person name="Krzyzanowska D.M."/>
            <person name="Ossowicki A."/>
            <person name="Rajewska M."/>
            <person name="Maciag T."/>
            <person name="Kaczynski Z."/>
            <person name="Czerwicka M."/>
            <person name="Jafra S."/>
        </authorList>
    </citation>
    <scope>NUCLEOTIDE SEQUENCE [LARGE SCALE GENOMIC DNA]</scope>
    <source>
        <strain evidence="3 4">OgA9a</strain>
    </source>
</reference>
<dbReference type="InterPro" id="IPR009057">
    <property type="entry name" value="Homeodomain-like_sf"/>
</dbReference>